<dbReference type="Pfam" id="PF04860">
    <property type="entry name" value="Phage_portal"/>
    <property type="match status" value="1"/>
</dbReference>
<protein>
    <submittedName>
        <fullName evidence="1">Phage portal protein, HK97 family</fullName>
    </submittedName>
</protein>
<dbReference type="EMBL" id="NNRJ01000019">
    <property type="protein sequence ID" value="OYR18939.1"/>
    <property type="molecule type" value="Genomic_DNA"/>
</dbReference>
<sequence>MFDGVSRLLPIKRNTSLEDLRHSGLSASGEIVTDTSALSLSSVWACVNLISGTISSLPIMVYRTNADGNRDVAKDHSLYRLLHDSPNYDQSALDFWDFISASIELRGNGFAQIVRLNGKIVSLNPVNPAHMQVRRLPSGELQYSWSSEGKSYVSSDRDMLHIRGFGGNPLGGMSTLRFARNSFGLAISAERSAADMFRNGLRPTGVLKFKPWLTPEQRKIAENELAAKMGAGNSGKPLVLEGDTSWEQLTISPEDAQMLESRTFSVEDICRFFGVPPHMVGHTTKATSFGTGIESQTLGFQKFTLRRRFKRIEQALEKQLLTAADRAAGIAIEFNQEGLLRGDSKGRSAFYQVMTAIGAMTINEVRRLENLPPVEGGDVPRIQMQNVPITETENDLIGHNGGPPLED</sequence>
<evidence type="ECO:0000313" key="2">
    <source>
        <dbReference type="Proteomes" id="UP000215590"/>
    </source>
</evidence>
<proteinExistence type="predicted"/>
<comment type="caution">
    <text evidence="1">The sequence shown here is derived from an EMBL/GenBank/DDBJ whole genome shotgun (WGS) entry which is preliminary data.</text>
</comment>
<accession>A0A256FVS0</accession>
<reference evidence="1 2" key="1">
    <citation type="submission" date="2017-07" db="EMBL/GenBank/DDBJ databases">
        <title>Phylogenetic study on the rhizospheric bacterium Ochrobactrum sp. A44.</title>
        <authorList>
            <person name="Krzyzanowska D.M."/>
            <person name="Ossowicki A."/>
            <person name="Rajewska M."/>
            <person name="Maciag T."/>
            <person name="Kaczynski Z."/>
            <person name="Czerwicka M."/>
            <person name="Jafra S."/>
        </authorList>
    </citation>
    <scope>NUCLEOTIDE SEQUENCE [LARGE SCALE GENOMIC DNA]</scope>
    <source>
        <strain evidence="1 2">DSM 7216</strain>
    </source>
</reference>
<dbReference type="AlphaFoldDB" id="A0A256FVS0"/>
<organism evidence="1 2">
    <name type="scientific">Brucella thiophenivorans</name>
    <dbReference type="NCBI Taxonomy" id="571255"/>
    <lineage>
        <taxon>Bacteria</taxon>
        <taxon>Pseudomonadati</taxon>
        <taxon>Pseudomonadota</taxon>
        <taxon>Alphaproteobacteria</taxon>
        <taxon>Hyphomicrobiales</taxon>
        <taxon>Brucellaceae</taxon>
        <taxon>Brucella/Ochrobactrum group</taxon>
        <taxon>Brucella</taxon>
    </lineage>
</organism>
<dbReference type="OrthoDB" id="7592047at2"/>
<dbReference type="NCBIfam" id="TIGR01537">
    <property type="entry name" value="portal_HK97"/>
    <property type="match status" value="1"/>
</dbReference>
<dbReference type="InterPro" id="IPR006427">
    <property type="entry name" value="Portal_HK97"/>
</dbReference>
<gene>
    <name evidence="1" type="ORF">CEV31_2279</name>
</gene>
<keyword evidence="2" id="KW-1185">Reference proteome</keyword>
<dbReference type="Proteomes" id="UP000215590">
    <property type="component" value="Unassembled WGS sequence"/>
</dbReference>
<evidence type="ECO:0000313" key="1">
    <source>
        <dbReference type="EMBL" id="OYR18939.1"/>
    </source>
</evidence>
<name>A0A256FVS0_9HYPH</name>
<dbReference type="InterPro" id="IPR006944">
    <property type="entry name" value="Phage/GTA_portal"/>
</dbReference>